<evidence type="ECO:0000256" key="2">
    <source>
        <dbReference type="ARBA" id="ARBA00004120"/>
    </source>
</evidence>
<dbReference type="OMA" id="TWQAFES"/>
<feature type="domain" description="C2H2-type" evidence="23">
    <location>
        <begin position="219"/>
        <end position="247"/>
    </location>
</feature>
<feature type="compositionally biased region" description="Acidic residues" evidence="22">
    <location>
        <begin position="737"/>
        <end position="748"/>
    </location>
</feature>
<evidence type="ECO:0000256" key="14">
    <source>
        <dbReference type="ARBA" id="ARBA00023242"/>
    </source>
</evidence>
<evidence type="ECO:0000256" key="17">
    <source>
        <dbReference type="ARBA" id="ARBA00066045"/>
    </source>
</evidence>
<keyword evidence="8 20" id="KW-0863">Zinc-finger</keyword>
<feature type="compositionally biased region" description="Low complexity" evidence="22">
    <location>
        <begin position="17"/>
        <end position="26"/>
    </location>
</feature>
<feature type="coiled-coil region" evidence="21">
    <location>
        <begin position="431"/>
        <end position="458"/>
    </location>
</feature>
<evidence type="ECO:0000256" key="18">
    <source>
        <dbReference type="ARBA" id="ARBA00072553"/>
    </source>
</evidence>
<dbReference type="GO" id="GO:0060271">
    <property type="term" value="P:cilium assembly"/>
    <property type="evidence" value="ECO:0000318"/>
    <property type="project" value="GO_Central"/>
</dbReference>
<dbReference type="GO" id="GO:0062063">
    <property type="term" value="F:BBSome binding"/>
    <property type="evidence" value="ECO:0007669"/>
    <property type="project" value="Ensembl"/>
</dbReference>
<comment type="function">
    <text evidence="16">Molecular adapter that recruits protein complexes required for cilium assembly and function to the cilium basal body. At the exit of mitosis, localizes to the basal body and ciliary base of the forming primary cilium where it recruits and activates RAB8A to direct vesicle-mediated transport of proteins to the cilium. Also recruits the BBSome, a complex involved in cilium biogenesis, by bridging it to PCM1 at the centriolar satellites of the cilium. It is also required for the recruitment to the cilium basal body of the intraflagellar transport (IFT) machinery as well as the ciliary appendage proteins CEP164 and NINEIN. Functions as a regulator of Hedgehog signaling both through its role in cilium assembly but also probably through its ability to retain GLI3 within the cytoplasm. It is involved in spermatogenesis through its role in organization of the basal body and assembly of the sperm flagellum. Also indirectly involved in heart development through its function in ciliogenesis.</text>
</comment>
<dbReference type="FunFam" id="3.30.160.60:FF:001591">
    <property type="entry name" value="DAZ interacting zinc finger protein 1"/>
    <property type="match status" value="1"/>
</dbReference>
<evidence type="ECO:0000256" key="8">
    <source>
        <dbReference type="ARBA" id="ARBA00022771"/>
    </source>
</evidence>
<dbReference type="GO" id="GO:0005737">
    <property type="term" value="C:cytoplasm"/>
    <property type="evidence" value="ECO:0000318"/>
    <property type="project" value="GO_Central"/>
</dbReference>
<dbReference type="PANTHER" id="PTHR21502:SF5">
    <property type="entry name" value="CILIUM ASSEMBLY PROTEIN DZIP1"/>
    <property type="match status" value="1"/>
</dbReference>
<comment type="subcellular location">
    <subcellularLocation>
        <location evidence="2">Cytoplasm</location>
        <location evidence="2">Cytoskeleton</location>
        <location evidence="2">Cilium basal body</location>
    </subcellularLocation>
    <subcellularLocation>
        <location evidence="1">Cytoplasm</location>
        <location evidence="1">Cytoskeleton</location>
        <location evidence="1">Microtubule organizing center</location>
        <location evidence="1">Centrosome</location>
        <location evidence="1">Centriole</location>
    </subcellularLocation>
    <subcellularLocation>
        <location evidence="3">Nucleus</location>
    </subcellularLocation>
</comment>
<feature type="coiled-coil region" evidence="21">
    <location>
        <begin position="256"/>
        <end position="283"/>
    </location>
</feature>
<evidence type="ECO:0000256" key="5">
    <source>
        <dbReference type="ARBA" id="ARBA00022473"/>
    </source>
</evidence>
<evidence type="ECO:0000313" key="24">
    <source>
        <dbReference type="Ensembl" id="ENSOANP00000040444.1"/>
    </source>
</evidence>
<dbReference type="PROSITE" id="PS50157">
    <property type="entry name" value="ZINC_FINGER_C2H2_2"/>
    <property type="match status" value="1"/>
</dbReference>
<dbReference type="GO" id="GO:0060090">
    <property type="term" value="F:molecular adaptor activity"/>
    <property type="evidence" value="ECO:0007669"/>
    <property type="project" value="Ensembl"/>
</dbReference>
<evidence type="ECO:0000256" key="10">
    <source>
        <dbReference type="ARBA" id="ARBA00022833"/>
    </source>
</evidence>
<proteinExistence type="inferred from homology"/>
<dbReference type="GO" id="GO:0005814">
    <property type="term" value="C:centriole"/>
    <property type="evidence" value="ECO:0007669"/>
    <property type="project" value="UniProtKB-SubCell"/>
</dbReference>
<dbReference type="Proteomes" id="UP000002279">
    <property type="component" value="Chromosome 10"/>
</dbReference>
<evidence type="ECO:0000256" key="19">
    <source>
        <dbReference type="ARBA" id="ARBA00079993"/>
    </source>
</evidence>
<dbReference type="GO" id="GO:0045184">
    <property type="term" value="P:establishment of protein localization"/>
    <property type="evidence" value="ECO:0007669"/>
    <property type="project" value="Ensembl"/>
</dbReference>
<dbReference type="InterPro" id="IPR013087">
    <property type="entry name" value="Znf_C2H2_type"/>
</dbReference>
<dbReference type="GO" id="GO:0061512">
    <property type="term" value="P:protein localization to cilium"/>
    <property type="evidence" value="ECO:0007669"/>
    <property type="project" value="Ensembl"/>
</dbReference>
<dbReference type="GO" id="GO:1903566">
    <property type="term" value="P:positive regulation of protein localization to cilium"/>
    <property type="evidence" value="ECO:0007669"/>
    <property type="project" value="Ensembl"/>
</dbReference>
<dbReference type="GO" id="GO:0051649">
    <property type="term" value="P:establishment of localization in cell"/>
    <property type="evidence" value="ECO:0007669"/>
    <property type="project" value="Ensembl"/>
</dbReference>
<evidence type="ECO:0000256" key="1">
    <source>
        <dbReference type="ARBA" id="ARBA00004114"/>
    </source>
</evidence>
<keyword evidence="11 21" id="KW-0175">Coiled coil</keyword>
<feature type="region of interest" description="Disordered" evidence="22">
    <location>
        <begin position="1"/>
        <end position="43"/>
    </location>
</feature>
<comment type="subunit">
    <text evidence="17">Interacts with DAZ1. Interacts with the BBSome; recruits the BBSome to centriolar satellites of the cilium. Interacts with PCM1; localizes DZIP1 and the associated BBSome to centriolar satellites. Interacts with RAB8A (GDP-bound inactive form); recruits RAB8A to the basal body of the cilium and prevents its inhibition by GDI2. Interacts with GDI2; negatively regulates the interaction of GDI2 with GDP-bound RAB8A. Interacts with GLI3; retains GLI3 within the cytoplasm. Interacts with CEP164. Interacts with IFT88.</text>
</comment>
<dbReference type="GO" id="GO:0045724">
    <property type="term" value="P:positive regulation of cilium assembly"/>
    <property type="evidence" value="ECO:0007669"/>
    <property type="project" value="Ensembl"/>
</dbReference>
<evidence type="ECO:0000256" key="12">
    <source>
        <dbReference type="ARBA" id="ARBA00023069"/>
    </source>
</evidence>
<dbReference type="GO" id="GO:0140706">
    <property type="term" value="P:protein-containing complex localization to centriolar satellite"/>
    <property type="evidence" value="ECO:0007669"/>
    <property type="project" value="Ensembl"/>
</dbReference>
<keyword evidence="6" id="KW-0963">Cytoplasm</keyword>
<dbReference type="GO" id="GO:0032053">
    <property type="term" value="P:ciliary basal body organization"/>
    <property type="evidence" value="ECO:0007669"/>
    <property type="project" value="Ensembl"/>
</dbReference>
<feature type="coiled-coil region" evidence="21">
    <location>
        <begin position="332"/>
        <end position="359"/>
    </location>
</feature>
<gene>
    <name evidence="24" type="primary">DZIP1</name>
</gene>
<evidence type="ECO:0000256" key="15">
    <source>
        <dbReference type="ARBA" id="ARBA00023273"/>
    </source>
</evidence>
<dbReference type="GO" id="GO:0120316">
    <property type="term" value="P:sperm flagellum assembly"/>
    <property type="evidence" value="ECO:0007669"/>
    <property type="project" value="Ensembl"/>
</dbReference>
<dbReference type="AlphaFoldDB" id="A0A6I8NIB6"/>
<dbReference type="Pfam" id="PF25977">
    <property type="entry name" value="DZIP1"/>
    <property type="match status" value="1"/>
</dbReference>
<evidence type="ECO:0000256" key="21">
    <source>
        <dbReference type="SAM" id="Coils"/>
    </source>
</evidence>
<dbReference type="PROSITE" id="PS00028">
    <property type="entry name" value="ZINC_FINGER_C2H2_1"/>
    <property type="match status" value="1"/>
</dbReference>
<reference evidence="24" key="3">
    <citation type="submission" date="2025-09" db="UniProtKB">
        <authorList>
            <consortium name="Ensembl"/>
        </authorList>
    </citation>
    <scope>IDENTIFICATION</scope>
    <source>
        <strain evidence="24">Glennie</strain>
    </source>
</reference>
<dbReference type="GO" id="GO:0007507">
    <property type="term" value="P:heart development"/>
    <property type="evidence" value="ECO:0007669"/>
    <property type="project" value="Ensembl"/>
</dbReference>
<evidence type="ECO:0000313" key="25">
    <source>
        <dbReference type="Proteomes" id="UP000002279"/>
    </source>
</evidence>
<dbReference type="Ensembl" id="ENSOANT00000052064.1">
    <property type="protein sequence ID" value="ENSOANP00000040444.1"/>
    <property type="gene ID" value="ENSOANG00000014916.4"/>
</dbReference>
<keyword evidence="13" id="KW-0206">Cytoskeleton</keyword>
<dbReference type="GeneTree" id="ENSGT00940000156862"/>
<dbReference type="FunCoup" id="A0A6I8NIB6">
    <property type="interactions" value="715"/>
</dbReference>
<evidence type="ECO:0000256" key="11">
    <source>
        <dbReference type="ARBA" id="ARBA00023054"/>
    </source>
</evidence>
<dbReference type="GO" id="GO:0036064">
    <property type="term" value="C:ciliary basal body"/>
    <property type="evidence" value="ECO:0000318"/>
    <property type="project" value="GO_Central"/>
</dbReference>
<keyword evidence="10" id="KW-0862">Zinc</keyword>
<keyword evidence="12" id="KW-0969">Cilium</keyword>
<evidence type="ECO:0000256" key="3">
    <source>
        <dbReference type="ARBA" id="ARBA00004123"/>
    </source>
</evidence>
<sequence>MLGSLSSIPQDRSSPASPRTGPLLSLPLPPAPSPSAPTPVSSVSPQPFQKHVYYPLAVGAAAEGMAAGPGPGPGPFPFFQFRPRQESVDWRRLSSIDVDKVAGELDFLTLQENMANITFCKLEDEKCRHCQAGLDPVLLKLIRLAQLTIEYLLHSQEFLSAQLQALEQQLRRSLADGEQGKRALAKQAADIKLLKDECRRRKKLISTQQLMIEAKASYHQCHFCEKAFMNQAFLQSHIQRRHPEDVHIDLKKKAQTEKLQNEIDVLKEQLQLTKSQLEAEQQAHMIKFSKEYEIQKTREEEILKSFDKWKEEEKEKLVDEMEKVKGMFMKEFQELTTKNSELENQLLEIQRSNMQVKSNIGTLKDAQEFNEDRPQCSQDFQYMLQLLDNQEIKWNSRVQALHEEHKKEKGQLLSHIEKLQASTIVDLNASNVFYKKRIEELGQRLQEQNELIITQKKQIKAFSSKALKSNRGQNVSLSTWQTLEAKSSTPSLHINAPAPQALDPKSSPTVPVEQAFSSHILEPIEELSEEEKGKENELKLNNSKLHLINALKTNPSLTKELRIVLEQTLVEKLESLGIKAGVRGIPSDFLNRVLVSVESAREEREKQVPNIQQIREHLEHQVSRKIEERASLSSNRSVSTSHINSADIRRVSQLETTAPLEWPKLTKQSLKIKCTMKQRPVVTERTSTPKTPPFSSEEELDEEMIVQSYVYPELLQQPSSKTVVNNFGKDINKSDSDWTEESEIEELEAPSKPPRSVSIKKLTEKVEKTLSSHGSLNKLVGGINVTQAFMKKEVIDNKEELKCADVDDDDWDISSLEEEKSLGKAVGKDRSGSVPTKDEADNSHVTKAWGSHTPKEPKGEGLHEADTVSTLKSSLVTVTDWSDSSDM</sequence>
<accession>A0A6I8NIB6</accession>
<dbReference type="GO" id="GO:0034451">
    <property type="term" value="C:centriolar satellite"/>
    <property type="evidence" value="ECO:0007669"/>
    <property type="project" value="Ensembl"/>
</dbReference>
<feature type="compositionally biased region" description="Pro residues" evidence="22">
    <location>
        <begin position="27"/>
        <end position="37"/>
    </location>
</feature>
<evidence type="ECO:0000256" key="20">
    <source>
        <dbReference type="PROSITE-ProRule" id="PRU00042"/>
    </source>
</evidence>
<reference evidence="24" key="2">
    <citation type="submission" date="2025-08" db="UniProtKB">
        <authorList>
            <consortium name="Ensembl"/>
        </authorList>
    </citation>
    <scope>IDENTIFICATION</scope>
    <source>
        <strain evidence="24">Glennie</strain>
    </source>
</reference>
<dbReference type="PANTHER" id="PTHR21502">
    <property type="entry name" value="ZINC FINGER PROTEIN DZIP1"/>
    <property type="match status" value="1"/>
</dbReference>
<comment type="similarity">
    <text evidence="4">Belongs to the DZIP C2H2-type zinc-finger protein family.</text>
</comment>
<keyword evidence="15" id="KW-0966">Cell projection</keyword>
<dbReference type="GO" id="GO:0016607">
    <property type="term" value="C:nuclear speck"/>
    <property type="evidence" value="ECO:0007669"/>
    <property type="project" value="Ensembl"/>
</dbReference>
<dbReference type="Pfam" id="PF13815">
    <property type="entry name" value="Dzip-like_N"/>
    <property type="match status" value="1"/>
</dbReference>
<dbReference type="GO" id="GO:0097546">
    <property type="term" value="C:ciliary base"/>
    <property type="evidence" value="ECO:0007669"/>
    <property type="project" value="Ensembl"/>
</dbReference>
<feature type="compositionally biased region" description="Polar residues" evidence="22">
    <location>
        <begin position="1"/>
        <end position="16"/>
    </location>
</feature>
<evidence type="ECO:0000256" key="9">
    <source>
        <dbReference type="ARBA" id="ARBA00022794"/>
    </source>
</evidence>
<feature type="compositionally biased region" description="Basic and acidic residues" evidence="22">
    <location>
        <begin position="853"/>
        <end position="866"/>
    </location>
</feature>
<feature type="region of interest" description="Disordered" evidence="22">
    <location>
        <begin position="727"/>
        <end position="756"/>
    </location>
</feature>
<dbReference type="Bgee" id="ENSOANG00000014916">
    <property type="expression patterns" value="Expressed in fibroblast and 6 other cell types or tissues"/>
</dbReference>
<evidence type="ECO:0000256" key="6">
    <source>
        <dbReference type="ARBA" id="ARBA00022490"/>
    </source>
</evidence>
<dbReference type="GO" id="GO:0140311">
    <property type="term" value="F:protein sequestering activity"/>
    <property type="evidence" value="ECO:0007669"/>
    <property type="project" value="Ensembl"/>
</dbReference>
<reference evidence="24 25" key="1">
    <citation type="journal article" date="2008" name="Nature">
        <title>Genome analysis of the platypus reveals unique signatures of evolution.</title>
        <authorList>
            <person name="Warren W.C."/>
            <person name="Hillier L.W."/>
            <person name="Marshall Graves J.A."/>
            <person name="Birney E."/>
            <person name="Ponting C.P."/>
            <person name="Grutzner F."/>
            <person name="Belov K."/>
            <person name="Miller W."/>
            <person name="Clarke L."/>
            <person name="Chinwalla A.T."/>
            <person name="Yang S.P."/>
            <person name="Heger A."/>
            <person name="Locke D.P."/>
            <person name="Miethke P."/>
            <person name="Waters P.D."/>
            <person name="Veyrunes F."/>
            <person name="Fulton L."/>
            <person name="Fulton B."/>
            <person name="Graves T."/>
            <person name="Wallis J."/>
            <person name="Puente X.S."/>
            <person name="Lopez-Otin C."/>
            <person name="Ordonez G.R."/>
            <person name="Eichler E.E."/>
            <person name="Chen L."/>
            <person name="Cheng Z."/>
            <person name="Deakin J.E."/>
            <person name="Alsop A."/>
            <person name="Thompson K."/>
            <person name="Kirby P."/>
            <person name="Papenfuss A.T."/>
            <person name="Wakefield M.J."/>
            <person name="Olender T."/>
            <person name="Lancet D."/>
            <person name="Huttley G.A."/>
            <person name="Smit A.F."/>
            <person name="Pask A."/>
            <person name="Temple-Smith P."/>
            <person name="Batzer M.A."/>
            <person name="Walker J.A."/>
            <person name="Konkel M.K."/>
            <person name="Harris R.S."/>
            <person name="Whittington C.M."/>
            <person name="Wong E.S."/>
            <person name="Gemmell N.J."/>
            <person name="Buschiazzo E."/>
            <person name="Vargas Jentzsch I.M."/>
            <person name="Merkel A."/>
            <person name="Schmitz J."/>
            <person name="Zemann A."/>
            <person name="Churakov G."/>
            <person name="Kriegs J.O."/>
            <person name="Brosius J."/>
            <person name="Murchison E.P."/>
            <person name="Sachidanandam R."/>
            <person name="Smith C."/>
            <person name="Hannon G.J."/>
            <person name="Tsend-Ayush E."/>
            <person name="McMillan D."/>
            <person name="Attenborough R."/>
            <person name="Rens W."/>
            <person name="Ferguson-Smith M."/>
            <person name="Lefevre C.M."/>
            <person name="Sharp J.A."/>
            <person name="Nicholas K.R."/>
            <person name="Ray D.A."/>
            <person name="Kube M."/>
            <person name="Reinhardt R."/>
            <person name="Pringle T.H."/>
            <person name="Taylor J."/>
            <person name="Jones R.C."/>
            <person name="Nixon B."/>
            <person name="Dacheux J.L."/>
            <person name="Niwa H."/>
            <person name="Sekita Y."/>
            <person name="Huang X."/>
            <person name="Stark A."/>
            <person name="Kheradpour P."/>
            <person name="Kellis M."/>
            <person name="Flicek P."/>
            <person name="Chen Y."/>
            <person name="Webber C."/>
            <person name="Hardison R."/>
            <person name="Nelson J."/>
            <person name="Hallsworth-Pepin K."/>
            <person name="Delehaunty K."/>
            <person name="Markovic C."/>
            <person name="Minx P."/>
            <person name="Feng Y."/>
            <person name="Kremitzki C."/>
            <person name="Mitreva M."/>
            <person name="Glasscock J."/>
            <person name="Wylie T."/>
            <person name="Wohldmann P."/>
            <person name="Thiru P."/>
            <person name="Nhan M.N."/>
            <person name="Pohl C.S."/>
            <person name="Smith S.M."/>
            <person name="Hou S."/>
            <person name="Nefedov M."/>
            <person name="de Jong P.J."/>
            <person name="Renfree M.B."/>
            <person name="Mardis E.R."/>
            <person name="Wilson R.K."/>
        </authorList>
    </citation>
    <scope>NUCLEOTIDE SEQUENCE [LARGE SCALE GENOMIC DNA]</scope>
    <source>
        <strain evidence="24 25">Glennie</strain>
    </source>
</reference>
<keyword evidence="9" id="KW-0970">Cilium biogenesis/degradation</keyword>
<dbReference type="GO" id="GO:0008270">
    <property type="term" value="F:zinc ion binding"/>
    <property type="evidence" value="ECO:0007669"/>
    <property type="project" value="UniProtKB-KW"/>
</dbReference>
<dbReference type="Gene3D" id="3.30.160.60">
    <property type="entry name" value="Classic Zinc Finger"/>
    <property type="match status" value="1"/>
</dbReference>
<dbReference type="InterPro" id="IPR051241">
    <property type="entry name" value="DZIP_RILPL"/>
</dbReference>
<evidence type="ECO:0000256" key="16">
    <source>
        <dbReference type="ARBA" id="ARBA00058102"/>
    </source>
</evidence>
<feature type="region of interest" description="Disordered" evidence="22">
    <location>
        <begin position="818"/>
        <end position="868"/>
    </location>
</feature>
<name>A0A6I8NIB6_ORNAN</name>
<keyword evidence="25" id="KW-1185">Reference proteome</keyword>
<dbReference type="InterPro" id="IPR058883">
    <property type="entry name" value="DZIP1_dom"/>
</dbReference>
<dbReference type="GO" id="GO:0005829">
    <property type="term" value="C:cytosol"/>
    <property type="evidence" value="ECO:0007669"/>
    <property type="project" value="Ensembl"/>
</dbReference>
<keyword evidence="7" id="KW-0479">Metal-binding</keyword>
<evidence type="ECO:0000256" key="7">
    <source>
        <dbReference type="ARBA" id="ARBA00022723"/>
    </source>
</evidence>
<keyword evidence="5" id="KW-0217">Developmental protein</keyword>
<dbReference type="GO" id="GO:0007224">
    <property type="term" value="P:smoothened signaling pathway"/>
    <property type="evidence" value="ECO:0007669"/>
    <property type="project" value="Ensembl"/>
</dbReference>
<dbReference type="InterPro" id="IPR032714">
    <property type="entry name" value="DZIP1_N"/>
</dbReference>
<evidence type="ECO:0000256" key="22">
    <source>
        <dbReference type="SAM" id="MobiDB-lite"/>
    </source>
</evidence>
<evidence type="ECO:0000256" key="13">
    <source>
        <dbReference type="ARBA" id="ARBA00023212"/>
    </source>
</evidence>
<dbReference type="GO" id="GO:0097539">
    <property type="term" value="C:ciliary transition fiber"/>
    <property type="evidence" value="ECO:0007669"/>
    <property type="project" value="Ensembl"/>
</dbReference>
<evidence type="ECO:0000256" key="4">
    <source>
        <dbReference type="ARBA" id="ARBA00009131"/>
    </source>
</evidence>
<keyword evidence="14" id="KW-0539">Nucleus</keyword>
<feature type="compositionally biased region" description="Basic and acidic residues" evidence="22">
    <location>
        <begin position="818"/>
        <end position="844"/>
    </location>
</feature>
<dbReference type="InParanoid" id="A0A6I8NIB6"/>
<evidence type="ECO:0000259" key="23">
    <source>
        <dbReference type="PROSITE" id="PS50157"/>
    </source>
</evidence>
<protein>
    <recommendedName>
        <fullName evidence="18">Cilium assembly protein DZIP1</fullName>
    </recommendedName>
    <alternativeName>
        <fullName evidence="19">DAZ-interacting zinc finger protein 1</fullName>
    </alternativeName>
</protein>
<organism evidence="24 25">
    <name type="scientific">Ornithorhynchus anatinus</name>
    <name type="common">Duckbill platypus</name>
    <dbReference type="NCBI Taxonomy" id="9258"/>
    <lineage>
        <taxon>Eukaryota</taxon>
        <taxon>Metazoa</taxon>
        <taxon>Chordata</taxon>
        <taxon>Craniata</taxon>
        <taxon>Vertebrata</taxon>
        <taxon>Euteleostomi</taxon>
        <taxon>Mammalia</taxon>
        <taxon>Monotremata</taxon>
        <taxon>Ornithorhynchidae</taxon>
        <taxon>Ornithorhynchus</taxon>
    </lineage>
</organism>